<dbReference type="InterPro" id="IPR036220">
    <property type="entry name" value="UDP-Glc/GDP-Man_DH_C_sf"/>
</dbReference>
<keyword evidence="5 7" id="KW-0520">NAD</keyword>
<comment type="pathway">
    <text evidence="1">Nucleotide-sugar biosynthesis; UDP-alpha-D-glucuronate biosynthesis; UDP-alpha-D-glucuronate from UDP-alpha-D-glucose: step 1/1.</text>
</comment>
<dbReference type="InterPro" id="IPR008927">
    <property type="entry name" value="6-PGluconate_DH-like_C_sf"/>
</dbReference>
<dbReference type="Gene3D" id="3.40.50.720">
    <property type="entry name" value="NAD(P)-binding Rossmann-like Domain"/>
    <property type="match status" value="2"/>
</dbReference>
<protein>
    <recommendedName>
        <fullName evidence="3 7">UDP-glucose 6-dehydrogenase</fullName>
        <ecNumber evidence="3 7">1.1.1.22</ecNumber>
    </recommendedName>
</protein>
<evidence type="ECO:0000313" key="10">
    <source>
        <dbReference type="Proteomes" id="UP001319870"/>
    </source>
</evidence>
<keyword evidence="10" id="KW-1185">Reference proteome</keyword>
<keyword evidence="4 7" id="KW-0560">Oxidoreductase</keyword>
<dbReference type="EC" id="1.1.1.22" evidence="3 7"/>
<accession>A0ABS7ZG19</accession>
<dbReference type="SUPFAM" id="SSF52413">
    <property type="entry name" value="UDP-glucose/GDP-mannose dehydrogenase C-terminal domain"/>
    <property type="match status" value="1"/>
</dbReference>
<dbReference type="Proteomes" id="UP001319870">
    <property type="component" value="Unassembled WGS sequence"/>
</dbReference>
<gene>
    <name evidence="9" type="ORF">LEP48_11515</name>
</gene>
<evidence type="ECO:0000256" key="1">
    <source>
        <dbReference type="ARBA" id="ARBA00004701"/>
    </source>
</evidence>
<dbReference type="NCBIfam" id="TIGR03026">
    <property type="entry name" value="NDP-sugDHase"/>
    <property type="match status" value="1"/>
</dbReference>
<dbReference type="SUPFAM" id="SSF51735">
    <property type="entry name" value="NAD(P)-binding Rossmann-fold domains"/>
    <property type="match status" value="1"/>
</dbReference>
<dbReference type="PANTHER" id="PTHR43750">
    <property type="entry name" value="UDP-GLUCOSE 6-DEHYDROGENASE TUAD"/>
    <property type="match status" value="1"/>
</dbReference>
<evidence type="ECO:0000256" key="6">
    <source>
        <dbReference type="ARBA" id="ARBA00047473"/>
    </source>
</evidence>
<dbReference type="PANTHER" id="PTHR43750:SF3">
    <property type="entry name" value="UDP-GLUCOSE 6-DEHYDROGENASE TUAD"/>
    <property type="match status" value="1"/>
</dbReference>
<dbReference type="PIRSF" id="PIRSF000124">
    <property type="entry name" value="UDPglc_GDPman_dh"/>
    <property type="match status" value="1"/>
</dbReference>
<dbReference type="Gene3D" id="1.20.5.100">
    <property type="entry name" value="Cytochrome c1, transmembrane anchor, C-terminal"/>
    <property type="match status" value="1"/>
</dbReference>
<dbReference type="Pfam" id="PF03721">
    <property type="entry name" value="UDPG_MGDP_dh_N"/>
    <property type="match status" value="1"/>
</dbReference>
<proteinExistence type="inferred from homology"/>
<evidence type="ECO:0000256" key="4">
    <source>
        <dbReference type="ARBA" id="ARBA00023002"/>
    </source>
</evidence>
<comment type="caution">
    <text evidence="9">The sequence shown here is derived from an EMBL/GenBank/DDBJ whole genome shotgun (WGS) entry which is preliminary data.</text>
</comment>
<dbReference type="InterPro" id="IPR014026">
    <property type="entry name" value="UDP-Glc/GDP-Man_DH_dimer"/>
</dbReference>
<dbReference type="InterPro" id="IPR028357">
    <property type="entry name" value="UDPglc_DH_bac"/>
</dbReference>
<comment type="similarity">
    <text evidence="2 7">Belongs to the UDP-glucose/GDP-mannose dehydrogenase family.</text>
</comment>
<evidence type="ECO:0000313" key="9">
    <source>
        <dbReference type="EMBL" id="MCA5893971.1"/>
    </source>
</evidence>
<dbReference type="InterPro" id="IPR001732">
    <property type="entry name" value="UDP-Glc/GDP-Man_DH_N"/>
</dbReference>
<sequence>MRVSVLGCGYLGAVHAAALARLGHDVVGVDVDADRVAALSAGRAPFYEPDLAPSLAEGLSAGRLRFTTDPAGAAGCDVHFLCVGTPQRPGSGEADLRHLDEAVAALEPVLRPGDVVAGKSTVPVGTAARIADRLGPAGARLVWNPEFLREGHAVADTLRPDRLVYGVAPGAAGADAAARLDEVYGPLLAAGVPRVVTDRATAELAKVAANGFLATKISFMNAMAEVCEASGADAVELAGTMAHDPRIGGAYLRPGLGFGGGCLPKDIRACVARARELDVGPATVFLEEVDAINQRATGHAARLVRDACDGDIVGARVVVLGAAFKPGSDDVRESPSLALAERLADAGAQVVVTDPQALALAQASHPRLGYQADVEDAVRGADVMVLATEWDEYRRLDPVATGALVHRRHVVDARHALDHQAWREAGWSVHALGRAPQAVRRTA</sequence>
<name>A0ABS7ZG19_9MICO</name>
<reference evidence="9 10" key="1">
    <citation type="submission" date="2021-09" db="EMBL/GenBank/DDBJ databases">
        <title>Isoptericola luteus sp. nov., a novel bacterium isolated from Harbin, the capital city of Heilongjiang province.</title>
        <authorList>
            <person name="Li J."/>
        </authorList>
    </citation>
    <scope>NUCLEOTIDE SEQUENCE [LARGE SCALE GENOMIC DNA]</scope>
    <source>
        <strain evidence="9 10">NEAU-Y5</strain>
    </source>
</reference>
<comment type="catalytic activity">
    <reaction evidence="6 7">
        <text>UDP-alpha-D-glucose + 2 NAD(+) + H2O = UDP-alpha-D-glucuronate + 2 NADH + 3 H(+)</text>
        <dbReference type="Rhea" id="RHEA:23596"/>
        <dbReference type="ChEBI" id="CHEBI:15377"/>
        <dbReference type="ChEBI" id="CHEBI:15378"/>
        <dbReference type="ChEBI" id="CHEBI:57540"/>
        <dbReference type="ChEBI" id="CHEBI:57945"/>
        <dbReference type="ChEBI" id="CHEBI:58052"/>
        <dbReference type="ChEBI" id="CHEBI:58885"/>
        <dbReference type="EC" id="1.1.1.22"/>
    </reaction>
</comment>
<dbReference type="Pfam" id="PF00984">
    <property type="entry name" value="UDPG_MGDP_dh"/>
    <property type="match status" value="1"/>
</dbReference>
<dbReference type="SMART" id="SM00984">
    <property type="entry name" value="UDPG_MGDP_dh_C"/>
    <property type="match status" value="1"/>
</dbReference>
<evidence type="ECO:0000256" key="5">
    <source>
        <dbReference type="ARBA" id="ARBA00023027"/>
    </source>
</evidence>
<organism evidence="9 10">
    <name type="scientific">Isoptericola luteus</name>
    <dbReference type="NCBI Taxonomy" id="2879484"/>
    <lineage>
        <taxon>Bacteria</taxon>
        <taxon>Bacillati</taxon>
        <taxon>Actinomycetota</taxon>
        <taxon>Actinomycetes</taxon>
        <taxon>Micrococcales</taxon>
        <taxon>Promicromonosporaceae</taxon>
        <taxon>Isoptericola</taxon>
    </lineage>
</organism>
<dbReference type="InterPro" id="IPR014027">
    <property type="entry name" value="UDP-Glc/GDP-Man_DH_C"/>
</dbReference>
<dbReference type="InterPro" id="IPR036291">
    <property type="entry name" value="NAD(P)-bd_dom_sf"/>
</dbReference>
<dbReference type="PIRSF" id="PIRSF500134">
    <property type="entry name" value="UDPglc_DH_bac"/>
    <property type="match status" value="1"/>
</dbReference>
<dbReference type="SUPFAM" id="SSF48179">
    <property type="entry name" value="6-phosphogluconate dehydrogenase C-terminal domain-like"/>
    <property type="match status" value="1"/>
</dbReference>
<evidence type="ECO:0000259" key="8">
    <source>
        <dbReference type="SMART" id="SM00984"/>
    </source>
</evidence>
<dbReference type="InterPro" id="IPR017476">
    <property type="entry name" value="UDP-Glc/GDP-Man"/>
</dbReference>
<evidence type="ECO:0000256" key="3">
    <source>
        <dbReference type="ARBA" id="ARBA00012954"/>
    </source>
</evidence>
<evidence type="ECO:0000256" key="7">
    <source>
        <dbReference type="PIRNR" id="PIRNR000124"/>
    </source>
</evidence>
<feature type="domain" description="UDP-glucose/GDP-mannose dehydrogenase C-terminal" evidence="8">
    <location>
        <begin position="318"/>
        <end position="419"/>
    </location>
</feature>
<dbReference type="Pfam" id="PF03720">
    <property type="entry name" value="UDPG_MGDP_dh_C"/>
    <property type="match status" value="1"/>
</dbReference>
<dbReference type="EMBL" id="JAIXCQ010000007">
    <property type="protein sequence ID" value="MCA5893971.1"/>
    <property type="molecule type" value="Genomic_DNA"/>
</dbReference>
<evidence type="ECO:0000256" key="2">
    <source>
        <dbReference type="ARBA" id="ARBA00006601"/>
    </source>
</evidence>